<keyword evidence="1" id="KW-0732">Signal</keyword>
<gene>
    <name evidence="2" type="ORF">B0T18DRAFT_194492</name>
</gene>
<evidence type="ECO:0000313" key="3">
    <source>
        <dbReference type="Proteomes" id="UP001172155"/>
    </source>
</evidence>
<organism evidence="2 3">
    <name type="scientific">Schizothecium vesticola</name>
    <dbReference type="NCBI Taxonomy" id="314040"/>
    <lineage>
        <taxon>Eukaryota</taxon>
        <taxon>Fungi</taxon>
        <taxon>Dikarya</taxon>
        <taxon>Ascomycota</taxon>
        <taxon>Pezizomycotina</taxon>
        <taxon>Sordariomycetes</taxon>
        <taxon>Sordariomycetidae</taxon>
        <taxon>Sordariales</taxon>
        <taxon>Schizotheciaceae</taxon>
        <taxon>Schizothecium</taxon>
    </lineage>
</organism>
<sequence>MSERWCVRAVMLLVGRALWVVSVNTHRNIARPDRLTSFFRFGTGPRTQGFRIPRSKRRPVRSPSWRSVGLWIGGRRILPLHDRASI</sequence>
<evidence type="ECO:0000256" key="1">
    <source>
        <dbReference type="SAM" id="SignalP"/>
    </source>
</evidence>
<accession>A0AA40ER79</accession>
<feature type="signal peptide" evidence="1">
    <location>
        <begin position="1"/>
        <end position="25"/>
    </location>
</feature>
<reference evidence="2" key="1">
    <citation type="submission" date="2023-06" db="EMBL/GenBank/DDBJ databases">
        <title>Genome-scale phylogeny and comparative genomics of the fungal order Sordariales.</title>
        <authorList>
            <consortium name="Lawrence Berkeley National Laboratory"/>
            <person name="Hensen N."/>
            <person name="Bonometti L."/>
            <person name="Westerberg I."/>
            <person name="Brannstrom I.O."/>
            <person name="Guillou S."/>
            <person name="Cros-Aarteil S."/>
            <person name="Calhoun S."/>
            <person name="Haridas S."/>
            <person name="Kuo A."/>
            <person name="Mondo S."/>
            <person name="Pangilinan J."/>
            <person name="Riley R."/>
            <person name="LaButti K."/>
            <person name="Andreopoulos B."/>
            <person name="Lipzen A."/>
            <person name="Chen C."/>
            <person name="Yanf M."/>
            <person name="Daum C."/>
            <person name="Ng V."/>
            <person name="Clum A."/>
            <person name="Steindorff A."/>
            <person name="Ohm R."/>
            <person name="Martin F."/>
            <person name="Silar P."/>
            <person name="Natvig D."/>
            <person name="Lalanne C."/>
            <person name="Gautier V."/>
            <person name="Ament-velasquez S.L."/>
            <person name="Kruys A."/>
            <person name="Hutchinson M.I."/>
            <person name="Powell A.J."/>
            <person name="Barry K."/>
            <person name="Miller A.N."/>
            <person name="Grigoriev I.V."/>
            <person name="Debuchy R."/>
            <person name="Gladieux P."/>
            <person name="Thoren M.H."/>
            <person name="Johannesson H."/>
        </authorList>
    </citation>
    <scope>NUCLEOTIDE SEQUENCE</scope>
    <source>
        <strain evidence="2">SMH3187-1</strain>
    </source>
</reference>
<keyword evidence="3" id="KW-1185">Reference proteome</keyword>
<name>A0AA40ER79_9PEZI</name>
<dbReference type="Proteomes" id="UP001172155">
    <property type="component" value="Unassembled WGS sequence"/>
</dbReference>
<dbReference type="EMBL" id="JAUKUD010000005">
    <property type="protein sequence ID" value="KAK0744010.1"/>
    <property type="molecule type" value="Genomic_DNA"/>
</dbReference>
<comment type="caution">
    <text evidence="2">The sequence shown here is derived from an EMBL/GenBank/DDBJ whole genome shotgun (WGS) entry which is preliminary data.</text>
</comment>
<dbReference type="AlphaFoldDB" id="A0AA40ER79"/>
<evidence type="ECO:0008006" key="4">
    <source>
        <dbReference type="Google" id="ProtNLM"/>
    </source>
</evidence>
<proteinExistence type="predicted"/>
<feature type="chain" id="PRO_5041437670" description="Secreted protein" evidence="1">
    <location>
        <begin position="26"/>
        <end position="86"/>
    </location>
</feature>
<protein>
    <recommendedName>
        <fullName evidence="4">Secreted protein</fullName>
    </recommendedName>
</protein>
<evidence type="ECO:0000313" key="2">
    <source>
        <dbReference type="EMBL" id="KAK0744010.1"/>
    </source>
</evidence>